<dbReference type="AlphaFoldDB" id="A0ABD3NUN0"/>
<evidence type="ECO:0000256" key="3">
    <source>
        <dbReference type="ARBA" id="ARBA00022857"/>
    </source>
</evidence>
<proteinExistence type="inferred from homology"/>
<evidence type="ECO:0000256" key="1">
    <source>
        <dbReference type="ARBA" id="ARBA00004682"/>
    </source>
</evidence>
<keyword evidence="5" id="KW-0520">NAD</keyword>
<evidence type="ECO:0000259" key="8">
    <source>
        <dbReference type="SMART" id="SM01002"/>
    </source>
</evidence>
<dbReference type="SUPFAM" id="SSF55347">
    <property type="entry name" value="Glyceraldehyde-3-phosphate dehydrogenase-like, C-terminal domain"/>
    <property type="match status" value="1"/>
</dbReference>
<dbReference type="FunFam" id="3.40.50.720:FF:000072">
    <property type="entry name" value="Saccharopine dehydrogenase [NADP(+), L-glutamate-forming]"/>
    <property type="match status" value="1"/>
</dbReference>
<evidence type="ECO:0008006" key="12">
    <source>
        <dbReference type="Google" id="ProtNLM"/>
    </source>
</evidence>
<feature type="domain" description="Alanine dehydrogenase/pyridine nucleotide transhydrogenase NAD(H)-binding" evidence="8">
    <location>
        <begin position="247"/>
        <end position="443"/>
    </location>
</feature>
<comment type="pathway">
    <text evidence="1">Amino-acid degradation; L-lysine degradation via saccharopine pathway; glutaryl-CoA from L-lysine: step 1/6.</text>
</comment>
<feature type="domain" description="Alanine dehydrogenase/pyridine nucleotide transhydrogenase N-terminal" evidence="9">
    <location>
        <begin position="30"/>
        <end position="155"/>
    </location>
</feature>
<name>A0ABD3NUN0_9STRA</name>
<keyword evidence="6" id="KW-0511">Multifunctional enzyme</keyword>
<evidence type="ECO:0000313" key="11">
    <source>
        <dbReference type="Proteomes" id="UP001530400"/>
    </source>
</evidence>
<dbReference type="Gene3D" id="3.40.50.720">
    <property type="entry name" value="NAD(P)-binding Rossmann-like Domain"/>
    <property type="match status" value="3"/>
</dbReference>
<dbReference type="InterPro" id="IPR007698">
    <property type="entry name" value="AlaDH/PNT_NAD(H)-bd"/>
</dbReference>
<protein>
    <recommendedName>
        <fullName evidence="12">Saccharopine dehydrogenase (NAD(+), L-glutamate-forming)</fullName>
    </recommendedName>
</protein>
<dbReference type="PANTHER" id="PTHR11133">
    <property type="entry name" value="SACCHAROPINE DEHYDROGENASE"/>
    <property type="match status" value="1"/>
</dbReference>
<comment type="caution">
    <text evidence="10">The sequence shown here is derived from an EMBL/GenBank/DDBJ whole genome shotgun (WGS) entry which is preliminary data.</text>
</comment>
<dbReference type="Gene3D" id="3.30.70.2690">
    <property type="entry name" value="LOR/SDH bifunctional enzyme, conserved domain"/>
    <property type="match status" value="1"/>
</dbReference>
<dbReference type="Pfam" id="PF16653">
    <property type="entry name" value="Sacchrp_dh_C"/>
    <property type="match status" value="1"/>
</dbReference>
<dbReference type="FunFam" id="3.30.360.10:FF:000008">
    <property type="entry name" value="Alpha-aminoadipic semialdehyde synthase, mitochondrial"/>
    <property type="match status" value="1"/>
</dbReference>
<gene>
    <name evidence="10" type="ORF">ACHAWO_012929</name>
</gene>
<keyword evidence="3" id="KW-0521">NADP</keyword>
<organism evidence="10 11">
    <name type="scientific">Cyclotella atomus</name>
    <dbReference type="NCBI Taxonomy" id="382360"/>
    <lineage>
        <taxon>Eukaryota</taxon>
        <taxon>Sar</taxon>
        <taxon>Stramenopiles</taxon>
        <taxon>Ochrophyta</taxon>
        <taxon>Bacillariophyta</taxon>
        <taxon>Coscinodiscophyceae</taxon>
        <taxon>Thalassiosirophycidae</taxon>
        <taxon>Stephanodiscales</taxon>
        <taxon>Stephanodiscaceae</taxon>
        <taxon>Cyclotella</taxon>
    </lineage>
</organism>
<dbReference type="Gene3D" id="1.10.1870.10">
    <property type="entry name" value="Domain 3, Saccharopine reductase"/>
    <property type="match status" value="1"/>
</dbReference>
<comment type="similarity">
    <text evidence="7">In the C-terminal section; belongs to the saccharopine dehydrogenase family.</text>
</comment>
<reference evidence="10 11" key="1">
    <citation type="submission" date="2024-10" db="EMBL/GenBank/DDBJ databases">
        <title>Updated reference genomes for cyclostephanoid diatoms.</title>
        <authorList>
            <person name="Roberts W.R."/>
            <person name="Alverson A.J."/>
        </authorList>
    </citation>
    <scope>NUCLEOTIDE SEQUENCE [LARGE SCALE GENOMIC DNA]</scope>
    <source>
        <strain evidence="10 11">AJA010-31</strain>
    </source>
</reference>
<evidence type="ECO:0000256" key="2">
    <source>
        <dbReference type="ARBA" id="ARBA00004720"/>
    </source>
</evidence>
<dbReference type="InterPro" id="IPR032095">
    <property type="entry name" value="Sacchrp_dh-like_C"/>
</dbReference>
<dbReference type="SMART" id="SM01003">
    <property type="entry name" value="AlaDh_PNT_N"/>
    <property type="match status" value="1"/>
</dbReference>
<dbReference type="EMBL" id="JALLPJ020000958">
    <property type="protein sequence ID" value="KAL3779039.1"/>
    <property type="molecule type" value="Genomic_DNA"/>
</dbReference>
<dbReference type="Proteomes" id="UP001530400">
    <property type="component" value="Unassembled WGS sequence"/>
</dbReference>
<sequence length="1075" mass="119983">MTLLRRLPRPILKRVGTSRLPLQRRDISIGILRENYDKWERRVPITPAHVQSLLTEFSGPHPHQLQNVYVQPSQRIFPDGQYEAAGATISESLEGADVLLGVKRVANESDLLPDKTYFFFSHVIKGQPENMGLLQAILDKKIQLFDYEAIAEDVVDESSGKVKKRSELHVVCTVVYTSFVSLQCSLNRYHCIIIHTKTGLVAFGKYAGIAGMIDTFQCLGRRLLASGYSTPFLNCPPSYIHYDLTEAKRSITEMGKRIQNDGLSVNEPLVFGFTGNGNVTKGALEIFGLLPHKMISLEEAMELKNRRGRHHCVYGVRIQQKDIVKRVHSSNDEELDVKHYRENPVEYESTFATKVAPYVNVIVNGIYWDERYPRLLTKEEAKELYGADSGNKLYAVGDISCDVNGSLEFLEKTTSIDKPFFCYNPTTQQVSDEISNDGIAVMGVDILPTELSVESSDHFGEALLPLLRQLIANGFSKEDDVYEKLPPELANACITQNGELTPNFQYIQALMSRAQSSAAHHSVAEPHILLRIRGHLFDSGLINQILDVIERQDCHFEIEECTVKRTINGVATKSTLMLRVFGEDDEKLDNVLKKVTLLLDLIDNAEASMQHFDNRVKKKTARVSVLGDREKNILLLGAGKVASSFAEYLGRDKANTITVASQYEDDAMRTAHYATRGRAVTCDLSQPGDKLKYLIEEADIVVSLLPATMHPMVAEECIALKTNMVTASYESEEMRQLADRCEEAGIAILNEVGLDPGMDHMSAMKIIDDVHARGGEITSFSSVCGGLPAPESANNPMLYKFSWSPMGVMKASQNDAVFRRDGEIIRVDGANLLASAEPFNAWQQLHMECLPNRDSLIYGDKYGIQSASSIFRGTLRYFGFSELLHVFKKMGLLEATPIGSISWYDALDSLCKKNGFSDLRSYVLSCAHEDRDLALRAYNCLSWLGLKEHAMVSQPDSMIQSFCDVLQQHLQFEEGERDMVLMHHDIKAHFDNGNVETHSCSLQLFGDENMTAMCKTVGYTAAIGTKLILDGGITNKGLLLPTSKDVYLPALDLLEKEGIVFDESMHVENIHGEAV</sequence>
<dbReference type="InterPro" id="IPR007886">
    <property type="entry name" value="AlaDH/PNT_N"/>
</dbReference>
<dbReference type="SUPFAM" id="SSF51735">
    <property type="entry name" value="NAD(P)-binding Rossmann-fold domains"/>
    <property type="match status" value="1"/>
</dbReference>
<dbReference type="GO" id="GO:0006553">
    <property type="term" value="P:lysine metabolic process"/>
    <property type="evidence" value="ECO:0007669"/>
    <property type="project" value="UniProtKB-ARBA"/>
</dbReference>
<evidence type="ECO:0000256" key="6">
    <source>
        <dbReference type="ARBA" id="ARBA00023268"/>
    </source>
</evidence>
<accession>A0ABD3NUN0</accession>
<dbReference type="InterPro" id="IPR036291">
    <property type="entry name" value="NAD(P)-bd_dom_sf"/>
</dbReference>
<dbReference type="Gene3D" id="3.30.360.10">
    <property type="entry name" value="Dihydrodipicolinate Reductase, domain 2"/>
    <property type="match status" value="1"/>
</dbReference>
<dbReference type="GO" id="GO:0016491">
    <property type="term" value="F:oxidoreductase activity"/>
    <property type="evidence" value="ECO:0007669"/>
    <property type="project" value="UniProtKB-KW"/>
</dbReference>
<dbReference type="Pfam" id="PF04455">
    <property type="entry name" value="Saccharop_dh_N"/>
    <property type="match status" value="1"/>
</dbReference>
<dbReference type="SUPFAM" id="SSF52283">
    <property type="entry name" value="Formate/glycerate dehydrogenase catalytic domain-like"/>
    <property type="match status" value="1"/>
</dbReference>
<dbReference type="InterPro" id="IPR007545">
    <property type="entry name" value="LOR/SDH_bifunc_enz_cons_dom"/>
</dbReference>
<keyword evidence="11" id="KW-1185">Reference proteome</keyword>
<evidence type="ECO:0000256" key="4">
    <source>
        <dbReference type="ARBA" id="ARBA00023002"/>
    </source>
</evidence>
<evidence type="ECO:0000259" key="9">
    <source>
        <dbReference type="SMART" id="SM01003"/>
    </source>
</evidence>
<evidence type="ECO:0000256" key="5">
    <source>
        <dbReference type="ARBA" id="ARBA00023027"/>
    </source>
</evidence>
<dbReference type="InterPro" id="IPR043009">
    <property type="entry name" value="LOR/SDH_bifunc_enz_cons_dom_sf"/>
</dbReference>
<dbReference type="Pfam" id="PF03435">
    <property type="entry name" value="Sacchrp_dh_NADP"/>
    <property type="match status" value="1"/>
</dbReference>
<comment type="pathway">
    <text evidence="2">Amino-acid degradation; L-lysine degradation via saccharopine pathway; glutaryl-CoA from L-lysine: step 2/6.</text>
</comment>
<dbReference type="SMART" id="SM01002">
    <property type="entry name" value="AlaDh_PNT_C"/>
    <property type="match status" value="1"/>
</dbReference>
<dbReference type="CDD" id="cd12189">
    <property type="entry name" value="LKR_SDH_like"/>
    <property type="match status" value="1"/>
</dbReference>
<evidence type="ECO:0000256" key="7">
    <source>
        <dbReference type="ARBA" id="ARBA00025744"/>
    </source>
</evidence>
<dbReference type="InterPro" id="IPR051168">
    <property type="entry name" value="AASS"/>
</dbReference>
<dbReference type="InterPro" id="IPR005097">
    <property type="entry name" value="Sacchrp_dh_NADP-bd"/>
</dbReference>
<evidence type="ECO:0000313" key="10">
    <source>
        <dbReference type="EMBL" id="KAL3779039.1"/>
    </source>
</evidence>
<dbReference type="Pfam" id="PF05222">
    <property type="entry name" value="AlaDh_PNT_N"/>
    <property type="match status" value="1"/>
</dbReference>
<dbReference type="PANTHER" id="PTHR11133:SF22">
    <property type="entry name" value="ALPHA-AMINOADIPIC SEMIALDEHYDE SYNTHASE, MITOCHONDRIAL"/>
    <property type="match status" value="1"/>
</dbReference>
<keyword evidence="4" id="KW-0560">Oxidoreductase</keyword>